<protein>
    <recommendedName>
        <fullName evidence="4">Ig-like domain-containing protein</fullName>
    </recommendedName>
</protein>
<name>A0A226I6J5_9FLAO</name>
<dbReference type="Pfam" id="PF13585">
    <property type="entry name" value="CHU_C"/>
    <property type="match status" value="1"/>
</dbReference>
<reference evidence="2 3" key="1">
    <citation type="submission" date="2016-11" db="EMBL/GenBank/DDBJ databases">
        <title>Whole genomes of Flavobacteriaceae.</title>
        <authorList>
            <person name="Stine C."/>
            <person name="Li C."/>
            <person name="Tadesse D."/>
        </authorList>
    </citation>
    <scope>NUCLEOTIDE SEQUENCE [LARGE SCALE GENOMIC DNA]</scope>
    <source>
        <strain evidence="2 3">CCUG 59446</strain>
    </source>
</reference>
<comment type="caution">
    <text evidence="2">The sequence shown here is derived from an EMBL/GenBank/DDBJ whole genome shotgun (WGS) entry which is preliminary data.</text>
</comment>
<dbReference type="RefSeq" id="WP_089052961.1">
    <property type="nucleotide sequence ID" value="NZ_MUHA01000005.1"/>
</dbReference>
<organism evidence="2 3">
    <name type="scientific">Flavobacterium oncorhynchi</name>
    <dbReference type="NCBI Taxonomy" id="728056"/>
    <lineage>
        <taxon>Bacteria</taxon>
        <taxon>Pseudomonadati</taxon>
        <taxon>Bacteroidota</taxon>
        <taxon>Flavobacteriia</taxon>
        <taxon>Flavobacteriales</taxon>
        <taxon>Flavobacteriaceae</taxon>
        <taxon>Flavobacterium</taxon>
    </lineage>
</organism>
<evidence type="ECO:0000313" key="3">
    <source>
        <dbReference type="Proteomes" id="UP000198336"/>
    </source>
</evidence>
<proteinExistence type="predicted"/>
<accession>A0A226I6J5</accession>
<feature type="signal peptide" evidence="1">
    <location>
        <begin position="1"/>
        <end position="18"/>
    </location>
</feature>
<evidence type="ECO:0000256" key="1">
    <source>
        <dbReference type="SAM" id="SignalP"/>
    </source>
</evidence>
<feature type="chain" id="PRO_5012013950" description="Ig-like domain-containing protein" evidence="1">
    <location>
        <begin position="19"/>
        <end position="1075"/>
    </location>
</feature>
<dbReference type="EMBL" id="MUHA01000005">
    <property type="protein sequence ID" value="OXB02160.1"/>
    <property type="molecule type" value="Genomic_DNA"/>
</dbReference>
<sequence>MKKKVFLFFILFCTYSFAQTSTANLTKKLTAVTAGIGSVQVLFEKVNNAIPPCIPNTKLTVANASNFTAYQWYFNNTPIPSATTSSYVPTQAGYYTVTAIQSSTGTSEHSNDIPVNICPLDTDNDGTNNNIDEDWDNDGITNRTESGILSINQSNPLMSSEFSATIVGNGTIKGKPYYGFVSEVPAGKTNSLTYTLNLTKPETIVFQYIGIDSPGIQITPPSEYLNNEGDFILKVPFDKTITVQNPVNQILIDTNFDGVYESDVTEFTSSEIRFRYAHNNPAQPGILVLNIVSYLTNSITFIHTNLSDININRAVFTFNKYYNNDFDSDNVPDYFDLDSDNDGIPDTIEAQGKNFKVYSGIDTNKNGLDDAFEPGLNPVYSDNDQNNYGYNTNPDYKDLDSDNDGIYDLIESGNNSLDVNNDGMIDGSPISFGVNGFYDALETFPESGILNYIIADTDNDGIPNYLDLDSDGDSCNDVTDAGFTDSNNDGVLGDAPTILNYKGLVTNKTDGYTTPNSAYLIASKISITTQPVNQSNCETQSATFTISTNQLDGYQWQLSTNGTLWTNIVDNTNYSGSTTSSLLVKNLMLTMQNYKYRVLLSKNGNLCGLTSREAALSVSPIPSIIPTVSLIQCDDTAGGLSTFNLTEKQSFFSTNYTNEAFSYYTSLSGANTKDATYIISNPIAYSSTSGTIWVRIENSNGCFSVGELNLIVSATKIPSSYNRTFSVCDDYLDSQNDDKDGIATFNFDSVSDDLKTLLPAPVSLYSISYYNTESDALSEINKITNTTTYRNIGSPDQQKIWARIENNLDNSCYGLGSYITLQVIPIPNIDTNENHRDDQLICSNLSTFFVKLNAGINDGTPIDSYSYIWKKDGEILPDEIQASIDVNKEGTYTVEVTSLSNCSTIRTIKVSASNVAQINKISIEDGNDSNTKTIIVDASGPGSYEYSLDNADGPFQTSSTFENVAFGVHEVYIKDINGCGLVSKSTAIVGAPKFFTPNADGYNDYWNILGLNTDVNRNSIIHVFDRYGKLIKQLKPSDIGWDGTFAGNIMPADDYWYSAKLGNGTETKGHFSLKR</sequence>
<evidence type="ECO:0000313" key="2">
    <source>
        <dbReference type="EMBL" id="OXB02160.1"/>
    </source>
</evidence>
<keyword evidence="3" id="KW-1185">Reference proteome</keyword>
<dbReference type="AlphaFoldDB" id="A0A226I6J5"/>
<dbReference type="NCBIfam" id="TIGR04131">
    <property type="entry name" value="Bac_Flav_CTERM"/>
    <property type="match status" value="1"/>
</dbReference>
<gene>
    <name evidence="2" type="ORF">B0A75_03835</name>
</gene>
<evidence type="ECO:0008006" key="4">
    <source>
        <dbReference type="Google" id="ProtNLM"/>
    </source>
</evidence>
<dbReference type="InterPro" id="IPR026341">
    <property type="entry name" value="T9SS_type_B"/>
</dbReference>
<keyword evidence="1" id="KW-0732">Signal</keyword>
<dbReference type="Proteomes" id="UP000198336">
    <property type="component" value="Unassembled WGS sequence"/>
</dbReference>